<evidence type="ECO:0000313" key="3">
    <source>
        <dbReference type="Proteomes" id="UP001620461"/>
    </source>
</evidence>
<keyword evidence="3" id="KW-1185">Reference proteome</keyword>
<evidence type="ECO:0000256" key="1">
    <source>
        <dbReference type="SAM" id="SignalP"/>
    </source>
</evidence>
<reference evidence="2 3" key="1">
    <citation type="submission" date="2020-10" db="EMBL/GenBank/DDBJ databases">
        <title>Phylogeny of dyella-like bacteria.</title>
        <authorList>
            <person name="Fu J."/>
        </authorList>
    </citation>
    <scope>NUCLEOTIDE SEQUENCE [LARGE SCALE GENOMIC DNA]</scope>
    <source>
        <strain evidence="2 3">JP1</strain>
    </source>
</reference>
<dbReference type="Proteomes" id="UP001620461">
    <property type="component" value="Unassembled WGS sequence"/>
</dbReference>
<organism evidence="2 3">
    <name type="scientific">Dyella jejuensis</name>
    <dbReference type="NCBI Taxonomy" id="1432009"/>
    <lineage>
        <taxon>Bacteria</taxon>
        <taxon>Pseudomonadati</taxon>
        <taxon>Pseudomonadota</taxon>
        <taxon>Gammaproteobacteria</taxon>
        <taxon>Lysobacterales</taxon>
        <taxon>Rhodanobacteraceae</taxon>
        <taxon>Dyella</taxon>
    </lineage>
</organism>
<name>A0ABW8JFF8_9GAMM</name>
<evidence type="ECO:0008006" key="4">
    <source>
        <dbReference type="Google" id="ProtNLM"/>
    </source>
</evidence>
<proteinExistence type="predicted"/>
<evidence type="ECO:0000313" key="2">
    <source>
        <dbReference type="EMBL" id="MFK2899821.1"/>
    </source>
</evidence>
<protein>
    <recommendedName>
        <fullName evidence="4">Secreted protein</fullName>
    </recommendedName>
</protein>
<dbReference type="EMBL" id="JADIKJ010000004">
    <property type="protein sequence ID" value="MFK2899821.1"/>
    <property type="molecule type" value="Genomic_DNA"/>
</dbReference>
<dbReference type="RefSeq" id="WP_404545983.1">
    <property type="nucleotide sequence ID" value="NZ_JADIKJ010000004.1"/>
</dbReference>
<feature type="signal peptide" evidence="1">
    <location>
        <begin position="1"/>
        <end position="20"/>
    </location>
</feature>
<gene>
    <name evidence="2" type="ORF">ISP15_05685</name>
</gene>
<accession>A0ABW8JFF8</accession>
<sequence>MKTKTGLVLLLLIFSSQAMAEQGSNDLVHPYTALTGCSNIPPNGYVVTAAYPGNSSKNCGGNNIGGYLGYYVYESYFDKPVGTQIHMCQGAYPIPVGWYQVAVAPTTICFQGQAQALVIQRYS</sequence>
<keyword evidence="1" id="KW-0732">Signal</keyword>
<comment type="caution">
    <text evidence="2">The sequence shown here is derived from an EMBL/GenBank/DDBJ whole genome shotgun (WGS) entry which is preliminary data.</text>
</comment>
<feature type="chain" id="PRO_5045656340" description="Secreted protein" evidence="1">
    <location>
        <begin position="21"/>
        <end position="123"/>
    </location>
</feature>